<gene>
    <name evidence="1" type="ORF">R4I43_31080</name>
</gene>
<dbReference type="SUPFAM" id="SSF51735">
    <property type="entry name" value="NAD(P)-binding Rossmann-fold domains"/>
    <property type="match status" value="1"/>
</dbReference>
<accession>A0ABU6AKA0</accession>
<dbReference type="InterPro" id="IPR036291">
    <property type="entry name" value="NAD(P)-bd_dom_sf"/>
</dbReference>
<dbReference type="Proteomes" id="UP001327093">
    <property type="component" value="Unassembled WGS sequence"/>
</dbReference>
<protein>
    <submittedName>
        <fullName evidence="1">SDR family oxidoreductase</fullName>
    </submittedName>
</protein>
<dbReference type="Pfam" id="PF13561">
    <property type="entry name" value="adh_short_C2"/>
    <property type="match status" value="1"/>
</dbReference>
<reference evidence="1 2" key="1">
    <citation type="submission" date="2023-10" db="EMBL/GenBank/DDBJ databases">
        <title>Saccharopolyspora sp. nov., isolated from mangrove soil.</title>
        <authorList>
            <person name="Lu Y."/>
            <person name="Liu W."/>
        </authorList>
    </citation>
    <scope>NUCLEOTIDE SEQUENCE [LARGE SCALE GENOMIC DNA]</scope>
    <source>
        <strain evidence="1 2">S2-29</strain>
    </source>
</reference>
<proteinExistence type="predicted"/>
<keyword evidence="2" id="KW-1185">Reference proteome</keyword>
<dbReference type="RefSeq" id="WP_324269276.1">
    <property type="nucleotide sequence ID" value="NZ_JAWLNX010000033.1"/>
</dbReference>
<sequence length="77" mass="8371">MLPGFIETEGARHVLEEVDPDLDVARAELMRRLGGIPLGRPGRPQEVAELVTFLVSDKASWNTGAEHRVDGGNIPIP</sequence>
<evidence type="ECO:0000313" key="2">
    <source>
        <dbReference type="Proteomes" id="UP001327093"/>
    </source>
</evidence>
<dbReference type="Gene3D" id="3.40.50.720">
    <property type="entry name" value="NAD(P)-binding Rossmann-like Domain"/>
    <property type="match status" value="1"/>
</dbReference>
<organism evidence="1 2">
    <name type="scientific">Saccharopolyspora mangrovi</name>
    <dbReference type="NCBI Taxonomy" id="3082379"/>
    <lineage>
        <taxon>Bacteria</taxon>
        <taxon>Bacillati</taxon>
        <taxon>Actinomycetota</taxon>
        <taxon>Actinomycetes</taxon>
        <taxon>Pseudonocardiales</taxon>
        <taxon>Pseudonocardiaceae</taxon>
        <taxon>Saccharopolyspora</taxon>
    </lineage>
</organism>
<evidence type="ECO:0000313" key="1">
    <source>
        <dbReference type="EMBL" id="MEB3371851.1"/>
    </source>
</evidence>
<name>A0ABU6AKA0_9PSEU</name>
<comment type="caution">
    <text evidence="1">The sequence shown here is derived from an EMBL/GenBank/DDBJ whole genome shotgun (WGS) entry which is preliminary data.</text>
</comment>
<dbReference type="EMBL" id="JAWLNX010000033">
    <property type="protein sequence ID" value="MEB3371851.1"/>
    <property type="molecule type" value="Genomic_DNA"/>
</dbReference>
<dbReference type="InterPro" id="IPR002347">
    <property type="entry name" value="SDR_fam"/>
</dbReference>